<reference evidence="6" key="1">
    <citation type="submission" date="2012-02" db="EMBL/GenBank/DDBJ databases">
        <title>The complete genome of Solitalea canadensis DSM 3403.</title>
        <authorList>
            <consortium name="US DOE Joint Genome Institute (JGI-PGF)"/>
            <person name="Lucas S."/>
            <person name="Copeland A."/>
            <person name="Lapidus A."/>
            <person name="Glavina del Rio T."/>
            <person name="Dalin E."/>
            <person name="Tice H."/>
            <person name="Bruce D."/>
            <person name="Goodwin L."/>
            <person name="Pitluck S."/>
            <person name="Peters L."/>
            <person name="Ovchinnikova G."/>
            <person name="Lu M."/>
            <person name="Kyrpides N."/>
            <person name="Mavromatis K."/>
            <person name="Ivanova N."/>
            <person name="Brettin T."/>
            <person name="Detter J.C."/>
            <person name="Han C."/>
            <person name="Larimer F."/>
            <person name="Land M."/>
            <person name="Hauser L."/>
            <person name="Markowitz V."/>
            <person name="Cheng J.-F."/>
            <person name="Hugenholtz P."/>
            <person name="Woyke T."/>
            <person name="Wu D."/>
            <person name="Spring S."/>
            <person name="Schroeder M."/>
            <person name="Kopitz M."/>
            <person name="Brambilla E."/>
            <person name="Klenk H.-P."/>
            <person name="Eisen J.A."/>
        </authorList>
    </citation>
    <scope>NUCLEOTIDE SEQUENCE</scope>
    <source>
        <strain evidence="6">DSM 3403</strain>
    </source>
</reference>
<dbReference type="HOGENOM" id="CLU_000302_0_0_10"/>
<evidence type="ECO:0000256" key="2">
    <source>
        <dbReference type="ARBA" id="ARBA00022525"/>
    </source>
</evidence>
<dbReference type="STRING" id="929556.Solca_2138"/>
<dbReference type="eggNOG" id="COG3209">
    <property type="taxonomic scope" value="Bacteria"/>
</dbReference>
<keyword evidence="2" id="KW-0964">Secreted</keyword>
<dbReference type="InterPro" id="IPR028994">
    <property type="entry name" value="Integrin_alpha_N"/>
</dbReference>
<evidence type="ECO:0000256" key="1">
    <source>
        <dbReference type="ARBA" id="ARBA00004613"/>
    </source>
</evidence>
<dbReference type="NCBIfam" id="TIGR03696">
    <property type="entry name" value="Rhs_assc_core"/>
    <property type="match status" value="1"/>
</dbReference>
<feature type="region of interest" description="Disordered" evidence="4">
    <location>
        <begin position="3047"/>
        <end position="3081"/>
    </location>
</feature>
<dbReference type="GO" id="GO:0005576">
    <property type="term" value="C:extracellular region"/>
    <property type="evidence" value="ECO:0007669"/>
    <property type="project" value="UniProtKB-SubCell"/>
</dbReference>
<dbReference type="NCBIfam" id="TIGR01643">
    <property type="entry name" value="YD_repeat_2x"/>
    <property type="match status" value="1"/>
</dbReference>
<keyword evidence="3" id="KW-0843">Virulence</keyword>
<protein>
    <submittedName>
        <fullName evidence="6">RHS repeat-associated core domain protein</fullName>
    </submittedName>
</protein>
<evidence type="ECO:0000259" key="5">
    <source>
        <dbReference type="Pfam" id="PF12256"/>
    </source>
</evidence>
<dbReference type="Proteomes" id="UP000007590">
    <property type="component" value="Chromosome"/>
</dbReference>
<dbReference type="KEGG" id="scn:Solca_2138"/>
<organism evidence="6 7">
    <name type="scientific">Solitalea canadensis (strain ATCC 29591 / DSM 3403 / JCM 21819 / LMG 8368 / NBRC 15130 / NCIMB 12057 / USAM 9D)</name>
    <name type="common">Flexibacter canadensis</name>
    <dbReference type="NCBI Taxonomy" id="929556"/>
    <lineage>
        <taxon>Bacteria</taxon>
        <taxon>Pseudomonadati</taxon>
        <taxon>Bacteroidota</taxon>
        <taxon>Sphingobacteriia</taxon>
        <taxon>Sphingobacteriales</taxon>
        <taxon>Sphingobacteriaceae</taxon>
        <taxon>Solitalea</taxon>
    </lineage>
</organism>
<evidence type="ECO:0000256" key="4">
    <source>
        <dbReference type="SAM" id="MobiDB-lite"/>
    </source>
</evidence>
<dbReference type="EMBL" id="CP003349">
    <property type="protein sequence ID" value="AFD07191.1"/>
    <property type="molecule type" value="Genomic_DNA"/>
</dbReference>
<feature type="region of interest" description="Disordered" evidence="4">
    <location>
        <begin position="1535"/>
        <end position="1554"/>
    </location>
</feature>
<dbReference type="InterPro" id="IPR022045">
    <property type="entry name" value="TcdB_toxin_mid/N"/>
</dbReference>
<evidence type="ECO:0000313" key="7">
    <source>
        <dbReference type="Proteomes" id="UP000007590"/>
    </source>
</evidence>
<evidence type="ECO:0000256" key="3">
    <source>
        <dbReference type="ARBA" id="ARBA00023026"/>
    </source>
</evidence>
<sequence>MTNISFRKITALLVLTAGIINNAYCSEIIDKNGPSKKYYLSKKQEGQIGVSEKIPIDNPADNVFHINIDKSLRGNENVWLIYELEGVEDHNAVSRSVNDQLAVGGYLVKKRNGWVKQRERINAAWLKSGDNVIRFTVPSGAKHHYQVRNLQFEIDHTNSAIGQSLVIDQNAGHTYYNNMAYIKGFITGNDNKAQIFIDGEKARLYKGEFEGVVKRSGISQRVKVEAVYPNGQRLVKNVEFLNSENADYTYDLSGAISATKKLILPHQDASVSLNGASLTLVNGSLKSAQSISITSLRDVDIPALDPGMVNVTKNHVGYRFLPHKTQFLKEAQLRIAFDEEKIPDGYTAKDVKTYFFDESSHHWIALPLDSVMEESGEVISGTTHFTDMINAVIKVPESPEVNAYNSNSIKDIKSANPTAAVNLIEPPQANSMGNASIGYSINIPSGRNGMQPQVGISYNSGNGNGWLGLGWGLGTPFIGIDTRWGVPRYDAGKETETYLFNGEQLTPVAHRGELQDRTTGDKRFYPRVESSFSKVIRHGNSPANYWWEVTDKNGTTYFYGGDPDNGVDENATLSDANNNKAHWCLKETRDLNGNFVRYQYRKVEDVGVEGGTVPGYQIYIEKISYTGHNTEEGKYAVLFKRDRELQNWKKRVDVNIMANLGFKQVTADLLKKIEVQFEGKNIRSYELNYKQGEFFKTLLDSISEFDAAGKFFNSHKFEYYNDITTGGNLKPFKTVENWTTNNDKINANFINPIKNIDPLKDFGDEASALSGTKSTDIGAGLAVTVGFDANVASKSTSVGGNLGYSESTSEGLLSMIDINGDGLPDKVFTTNDGMFYRPNLSGPDGTAVFGDKISIQGINKFHKEKSKTISGGIEAHGPGAVIFAGVGASKTTSTTTVYFTEANGDQLTDVVINGTVYFNRLNTTSGHPEFNPTSNGTPSPINQDGNVATDIYEVDPAELDSAINQNPLHDVVRTWKAPFDGQVVVKAPVQLIKSNDADRNETPADGVRVAIQLKGTELWNATIGPDDYSWHQPSGVNNLAVQKGDRIYFRVGSIANGSYDQVNWSPQIEYLNQDISLKDANNKPVYSFSSKDDFVLSSSQEVATPIKGQVKIEGSFSKPKTSDSVLVQIIKKVNNGIEVPVWSKMYSWETEVNEPIVADLAVENNESYSFKVHSSTNIDWSNIKWNPVMYYTASADPAIPVTGTSGESLIKFYPVPDYSIYADVISITKPWVVNANVNSISVIPQLSLPPSSLYNGSITFSVKKKDTLVAKQRLNVVNGQIGNPQTLNINTSTNDTLYFEYHTTSFELAKVLDHKAVVVQAGTTLNVATGLHAYLDTVKNGNIIFGPLFRGWGHFAYNGNRDRATSAINESELKLSEVLLNTEPVDVGSIGDGNELENKNTYDPAKDNFIMLVAMGEKKHWEGYDKQTFITADIISSSRLGDDDISPAQAVPGNGSGARAINKIAKSTNYSFSVGAGGGFVSGSYGKSYGGMKVLTDFVDMNGDRYPDIVTERKIQYTNALGGLSSTYIDHGKKENHKTTTESDGVSLSGSFVTSKGTSSPSNAKKITFSVGTGNNSAGLSANYGKGKNEADFTWMDINGDGLPDRVKQGGMVELNLGYSFAPEEPWGYSQIQKGDSKSYGGGLGFSIWNGSISGGISLSRSDNYNRIGLQDVNGDNLVDIVLEGNPMKVRLNTGSGFGEEINWLGASQINKSSAANEAANVAFTFGIYFPIVNIKICFNPSVNAGKGMTRDLEKLSDVDGDGYPDYVKSTKDNELFVSRSTIGRTNLLKGVKRPLGASFAIDYKRIGNTYEMPNDVWALSQVEVKDGFTGDGADRMLTTFDYKNGYYDRFERDFYGFKKVIVNTHDTQKRDEEYIVVEQTFNNDNFYEKGLQLTEVMQDGQGHKYLEKENQYSVTDRSTGTVLSSDAKKNFVNSAFPSLKETVQKFYEGQTDPGKSTRSTYAYDQLGNVTNFTDFGDEGDQDDISSVITYHSVEDKYIMSSPKSIVVSGSSAVYRKRESSINEKGNVSQVKQFLENGEAAAFDMEYDAYGNLSKVTRPTNAKGQRLSFNYIYDNTVHTYNTKVSNSYGYNSEASYDFRFGQVISSKDMNGHLISSEFDNLGRIIKVTGPYEKASPAGYTIKFEYHPEAAVPWALTKHYDPSNPRNDLESVIFVDGLGRVLQTKKDAAIYQGENKADKEQVVVSGRVKFDPFGRIYESRYPVIENLGTLGKFNFSEDNIAPTLSTYDIMGRTLTTTLPDGAVNKTEYGFGNDRNSVKQFSIKITDANGKQTEQFTDIKGRNTSIKNYTTDKDIWTSFAYNAIDELIASTDDEGHTTQSVYDWFGRRTGRKHPDAGINIYTYDLVGNLIQLQTANLKKDNAHINYDYDFERLTNVNYPQNPENNVRYVYGAVDASDNRVGRIVLQEDVSGAQEFFYDALGEVVKNVHTIVIPQHAEQTYITEWKYDTWGRLTSMIYPDGEEVAYNYNVGGLLNSLNGKKKGSQYNYVKQLGYDKFEQRLFLAYGNGTKTTYTYEPDRRRLKVMNAKTAKGRTFMDNVYGYDKVNNILSLKNNAPVPAANLMGGSSEYAYDYDDMYQLKEATGLFKGSNSQHRYSLTMDYNTVGGITKKVQKHERSGGSSGNAWTEQKKTTYASDYTYGESQPHTPVHIGRQTYSYDANGNQTGWEDDKSGQRRKIFWDEENRVRAVMDNGATYHYVYDASGERVLKGQSQGQTAFVNGERKAGSGQMGNYTVYVNPYIVLKSGGYTKHYYIEGQRILSKLGGGWDNKGKGPLKAGGDSLNYTNKKQAMEQGIVKNLKFLGMDGQILTAGKSGKIPPGQINGTGNATESFQYYFHPDHLGSTSYISDAAGEIYQHLEYFAFGETFVEEHSNTNRVPYLFNGKELDEETGLYYYGSRYMDPKTSLWLSIDRYTEKYPGFSGYSYCLNNPVIVTDPTGDTTHLVVYGAGYLNYTTAGGGHDVGKGFQLNAEALKKKIESSPTFDPARDAVILVYAPSSSRFISAVNKKYKSGKIGSLTVFSHGYGFSDNNGTNTGGVSLGGEKPNERRSDGTTTSQADADAQKNNYDLREINGNNVMRFDKSNFEKSAVATFYGCWIGGDQSWSDAQIRSFSFGQKLADNMGITVKALTSSGLFKTNSSGKVIYDGTMIRAIDAKSQKTRLSTFRPYSVPSIIRK</sequence>
<dbReference type="InterPro" id="IPR022385">
    <property type="entry name" value="Rhs_assc_core"/>
</dbReference>
<dbReference type="InterPro" id="IPR050708">
    <property type="entry name" value="T6SS_VgrG/RHS"/>
</dbReference>
<comment type="subcellular location">
    <subcellularLocation>
        <location evidence="1">Secreted</location>
    </subcellularLocation>
</comment>
<dbReference type="OrthoDB" id="9765204at2"/>
<feature type="domain" description="Insecticide toxin TcdB middle/N-terminal" evidence="5">
    <location>
        <begin position="1755"/>
        <end position="1879"/>
    </location>
</feature>
<feature type="compositionally biased region" description="Polar residues" evidence="4">
    <location>
        <begin position="3067"/>
        <end position="3081"/>
    </location>
</feature>
<dbReference type="Pfam" id="PF03534">
    <property type="entry name" value="SpvB"/>
    <property type="match status" value="1"/>
</dbReference>
<dbReference type="SUPFAM" id="SSF69318">
    <property type="entry name" value="Integrin alpha N-terminal domain"/>
    <property type="match status" value="2"/>
</dbReference>
<keyword evidence="7" id="KW-1185">Reference proteome</keyword>
<dbReference type="InterPro" id="IPR003284">
    <property type="entry name" value="Sal_SpvB"/>
</dbReference>
<dbReference type="InterPro" id="IPR006530">
    <property type="entry name" value="YD"/>
</dbReference>
<dbReference type="Gene3D" id="2.180.10.10">
    <property type="entry name" value="RHS repeat-associated core"/>
    <property type="match status" value="2"/>
</dbReference>
<gene>
    <name evidence="6" type="ordered locus">Solca_2138</name>
</gene>
<accession>H8KU79</accession>
<dbReference type="PANTHER" id="PTHR32305:SF15">
    <property type="entry name" value="PROTEIN RHSA-RELATED"/>
    <property type="match status" value="1"/>
</dbReference>
<feature type="compositionally biased region" description="Polar residues" evidence="4">
    <location>
        <begin position="1542"/>
        <end position="1554"/>
    </location>
</feature>
<dbReference type="PANTHER" id="PTHR32305">
    <property type="match status" value="1"/>
</dbReference>
<dbReference type="GO" id="GO:0005737">
    <property type="term" value="C:cytoplasm"/>
    <property type="evidence" value="ECO:0007669"/>
    <property type="project" value="InterPro"/>
</dbReference>
<dbReference type="RefSeq" id="WP_014680418.1">
    <property type="nucleotide sequence ID" value="NC_017770.1"/>
</dbReference>
<dbReference type="Pfam" id="PF12256">
    <property type="entry name" value="TcdB_toxin_midN"/>
    <property type="match status" value="1"/>
</dbReference>
<evidence type="ECO:0000313" key="6">
    <source>
        <dbReference type="EMBL" id="AFD07191.1"/>
    </source>
</evidence>
<proteinExistence type="predicted"/>
<name>H8KU79_SOLCM</name>